<dbReference type="AlphaFoldDB" id="E1RIY4"/>
<dbReference type="KEGG" id="mpi:Mpet_0798"/>
<name>E1RIY4_METP4</name>
<dbReference type="GeneID" id="58788802"/>
<dbReference type="Proteomes" id="UP000006565">
    <property type="component" value="Chromosome"/>
</dbReference>
<keyword evidence="2" id="KW-1185">Reference proteome</keyword>
<accession>E1RIY4</accession>
<evidence type="ECO:0000313" key="1">
    <source>
        <dbReference type="EMBL" id="ADN35572.1"/>
    </source>
</evidence>
<protein>
    <submittedName>
        <fullName evidence="1">Uncharacterized protein</fullName>
    </submittedName>
</protein>
<dbReference type="OrthoDB" id="373755at2157"/>
<dbReference type="STRING" id="679926.Mpet_0798"/>
<reference evidence="1 2" key="1">
    <citation type="journal article" date="2010" name="Stand. Genomic Sci.">
        <title>Complete genome sequence of Methanoplanus petrolearius type strain (SEBR 4847).</title>
        <authorList>
            <person name="Brambilla E."/>
            <person name="Djao O.D."/>
            <person name="Daligault H."/>
            <person name="Lapidus A."/>
            <person name="Lucas S."/>
            <person name="Hammon N."/>
            <person name="Nolan M."/>
            <person name="Tice H."/>
            <person name="Cheng J.F."/>
            <person name="Han C."/>
            <person name="Tapia R."/>
            <person name="Goodwin L."/>
            <person name="Pitluck S."/>
            <person name="Liolios K."/>
            <person name="Ivanova N."/>
            <person name="Mavromatis K."/>
            <person name="Mikhailova N."/>
            <person name="Pati A."/>
            <person name="Chen A."/>
            <person name="Palaniappan K."/>
            <person name="Land M."/>
            <person name="Hauser L."/>
            <person name="Chang Y.J."/>
            <person name="Jeffries C.D."/>
            <person name="Rohde M."/>
            <person name="Spring S."/>
            <person name="Sikorski J."/>
            <person name="Goker M."/>
            <person name="Woyke T."/>
            <person name="Bristow J."/>
            <person name="Eisen J.A."/>
            <person name="Markowitz V."/>
            <person name="Hugenholtz P."/>
            <person name="Kyrpides N.C."/>
            <person name="Klenk H.P."/>
        </authorList>
    </citation>
    <scope>NUCLEOTIDE SEQUENCE [LARGE SCALE GENOMIC DNA]</scope>
    <source>
        <strain evidence="2">DSM 11571 / OCM 486 / SEBR 4847</strain>
    </source>
</reference>
<proteinExistence type="predicted"/>
<evidence type="ECO:0000313" key="2">
    <source>
        <dbReference type="Proteomes" id="UP000006565"/>
    </source>
</evidence>
<organism evidence="1 2">
    <name type="scientific">Methanolacinia petrolearia (strain DSM 11571 / OCM 486 / SEBR 4847)</name>
    <name type="common">Methanoplanus petrolearius</name>
    <dbReference type="NCBI Taxonomy" id="679926"/>
    <lineage>
        <taxon>Archaea</taxon>
        <taxon>Methanobacteriati</taxon>
        <taxon>Methanobacteriota</taxon>
        <taxon>Stenosarchaea group</taxon>
        <taxon>Methanomicrobia</taxon>
        <taxon>Methanomicrobiales</taxon>
        <taxon>Methanomicrobiaceae</taxon>
        <taxon>Methanolacinia</taxon>
    </lineage>
</organism>
<dbReference type="RefSeq" id="WP_013328750.1">
    <property type="nucleotide sequence ID" value="NC_014507.1"/>
</dbReference>
<dbReference type="EMBL" id="CP002117">
    <property type="protein sequence ID" value="ADN35572.1"/>
    <property type="molecule type" value="Genomic_DNA"/>
</dbReference>
<sequence>MTHVLSSGDSGFAGNLNIQNSSLDRIVEDYCGITISELAGKDDSEYETGLLWTEMKAAKPTALEKILVEMLHLAYTNGGEL</sequence>
<dbReference type="HOGENOM" id="CLU_2565785_0_0_2"/>
<gene>
    <name evidence="1" type="ordered locus">Mpet_0798</name>
</gene>